<sequence>MQKNISVIVVANDNFESLEKVIWSYNTQAFRNLEMIIVNQNSDETISKSITSIQKEVFFPIVLLNFDKENNGDDCVKKAIEIASTNYILITNSDCLARPDFVEQHIKNRVEGYFLNGASYAIHTSVLDKISQEIIYSSKCFQMSWLKSKGIGFFRSFMISYSGLLSTFLDVIFSKNDISSDNLSGWKSDFIQINSFTNLKINNLKEIDLKQKNIKSRAILLKLQN</sequence>
<organism evidence="2 3">
    <name type="scientific">Flavobacterium chungnamense</name>
    <dbReference type="NCBI Taxonomy" id="706182"/>
    <lineage>
        <taxon>Bacteria</taxon>
        <taxon>Pseudomonadati</taxon>
        <taxon>Bacteroidota</taxon>
        <taxon>Flavobacteriia</taxon>
        <taxon>Flavobacteriales</taxon>
        <taxon>Flavobacteriaceae</taxon>
        <taxon>Flavobacterium</taxon>
    </lineage>
</organism>
<accession>A0ABP7UNM6</accession>
<feature type="domain" description="Glycosyltransferase 2-like" evidence="1">
    <location>
        <begin position="6"/>
        <end position="108"/>
    </location>
</feature>
<dbReference type="InterPro" id="IPR001173">
    <property type="entry name" value="Glyco_trans_2-like"/>
</dbReference>
<evidence type="ECO:0000259" key="1">
    <source>
        <dbReference type="Pfam" id="PF00535"/>
    </source>
</evidence>
<dbReference type="SUPFAM" id="SSF53448">
    <property type="entry name" value="Nucleotide-diphospho-sugar transferases"/>
    <property type="match status" value="1"/>
</dbReference>
<evidence type="ECO:0000313" key="3">
    <source>
        <dbReference type="Proteomes" id="UP001500426"/>
    </source>
</evidence>
<proteinExistence type="predicted"/>
<gene>
    <name evidence="2" type="ORF">GCM10022388_12710</name>
</gene>
<evidence type="ECO:0000313" key="2">
    <source>
        <dbReference type="EMBL" id="GAA4048544.1"/>
    </source>
</evidence>
<reference evidence="3" key="1">
    <citation type="journal article" date="2019" name="Int. J. Syst. Evol. Microbiol.">
        <title>The Global Catalogue of Microorganisms (GCM) 10K type strain sequencing project: providing services to taxonomists for standard genome sequencing and annotation.</title>
        <authorList>
            <consortium name="The Broad Institute Genomics Platform"/>
            <consortium name="The Broad Institute Genome Sequencing Center for Infectious Disease"/>
            <person name="Wu L."/>
            <person name="Ma J."/>
        </authorList>
    </citation>
    <scope>NUCLEOTIDE SEQUENCE [LARGE SCALE GENOMIC DNA]</scope>
    <source>
        <strain evidence="3">JCM 17068</strain>
    </source>
</reference>
<comment type="caution">
    <text evidence="2">The sequence shown here is derived from an EMBL/GenBank/DDBJ whole genome shotgun (WGS) entry which is preliminary data.</text>
</comment>
<keyword evidence="3" id="KW-1185">Reference proteome</keyword>
<dbReference type="InterPro" id="IPR029044">
    <property type="entry name" value="Nucleotide-diphossugar_trans"/>
</dbReference>
<dbReference type="Proteomes" id="UP001500426">
    <property type="component" value="Unassembled WGS sequence"/>
</dbReference>
<dbReference type="Gene3D" id="3.90.550.10">
    <property type="entry name" value="Spore Coat Polysaccharide Biosynthesis Protein SpsA, Chain A"/>
    <property type="match status" value="1"/>
</dbReference>
<protein>
    <recommendedName>
        <fullName evidence="1">Glycosyltransferase 2-like domain-containing protein</fullName>
    </recommendedName>
</protein>
<dbReference type="RefSeq" id="WP_345092349.1">
    <property type="nucleotide sequence ID" value="NZ_BAABCS010000014.1"/>
</dbReference>
<dbReference type="EMBL" id="BAABCS010000014">
    <property type="protein sequence ID" value="GAA4048544.1"/>
    <property type="molecule type" value="Genomic_DNA"/>
</dbReference>
<name>A0ABP7UNM6_9FLAO</name>
<dbReference type="Pfam" id="PF00535">
    <property type="entry name" value="Glycos_transf_2"/>
    <property type="match status" value="1"/>
</dbReference>